<evidence type="ECO:0000256" key="8">
    <source>
        <dbReference type="SAM" id="Phobius"/>
    </source>
</evidence>
<feature type="domain" description="Cyclic nucleotide-binding" evidence="9">
    <location>
        <begin position="431"/>
        <end position="529"/>
    </location>
</feature>
<accession>A0ABT7N1W4</accession>
<dbReference type="PRINTS" id="PR00103">
    <property type="entry name" value="CAMPKINASE"/>
</dbReference>
<dbReference type="PROSITE" id="PS50042">
    <property type="entry name" value="CNMP_BINDING_3"/>
    <property type="match status" value="1"/>
</dbReference>
<feature type="transmembrane region" description="Helical" evidence="8">
    <location>
        <begin position="359"/>
        <end position="381"/>
    </location>
</feature>
<dbReference type="CDD" id="cd06173">
    <property type="entry name" value="MFS_MefA_like"/>
    <property type="match status" value="1"/>
</dbReference>
<feature type="transmembrane region" description="Helical" evidence="8">
    <location>
        <begin position="387"/>
        <end position="407"/>
    </location>
</feature>
<dbReference type="PANTHER" id="PTHR23513">
    <property type="entry name" value="INTEGRAL MEMBRANE EFFLUX PROTEIN-RELATED"/>
    <property type="match status" value="1"/>
</dbReference>
<dbReference type="InterPro" id="IPR018490">
    <property type="entry name" value="cNMP-bd_dom_sf"/>
</dbReference>
<reference evidence="10 11" key="1">
    <citation type="submission" date="2023-06" db="EMBL/GenBank/DDBJ databases">
        <title>Microbacterium sp. nov., isolated from a waste landfill.</title>
        <authorList>
            <person name="Wen W."/>
        </authorList>
    </citation>
    <scope>NUCLEOTIDE SEQUENCE [LARGE SCALE GENOMIC DNA]</scope>
    <source>
        <strain evidence="10 11">ASV49</strain>
    </source>
</reference>
<protein>
    <submittedName>
        <fullName evidence="10">MFS transporter</fullName>
    </submittedName>
</protein>
<feature type="transmembrane region" description="Helical" evidence="8">
    <location>
        <begin position="31"/>
        <end position="52"/>
    </location>
</feature>
<dbReference type="Gene3D" id="2.60.120.10">
    <property type="entry name" value="Jelly Rolls"/>
    <property type="match status" value="1"/>
</dbReference>
<feature type="transmembrane region" description="Helical" evidence="8">
    <location>
        <begin position="237"/>
        <end position="264"/>
    </location>
</feature>
<gene>
    <name evidence="10" type="ORF">QSV35_15290</name>
</gene>
<feature type="transmembrane region" description="Helical" evidence="8">
    <location>
        <begin position="182"/>
        <end position="204"/>
    </location>
</feature>
<evidence type="ECO:0000256" key="4">
    <source>
        <dbReference type="ARBA" id="ARBA00022692"/>
    </source>
</evidence>
<sequence>MVLLGSRARLAEAGLAFATTWRNVSLRRAQLSFFAMWVAESAFSVALSIVAYNAGGTLAVGVVGLITFLPSAVLTPLLSPFADRGRRERVLVIVEVLRGTAIAAAAVVVALAGPVWIVFVLAAASAVPATLYRPAHSALLPTLCRTGRELASANVVRGLLDSTASLVGPLIAAVLLAVSDAAVVFAVASASAFVAALLVVALRYEAPLAEAPARRPALLREALEGLAAAWQSRDLRLILSLVAAQTLTRGALTVFSVVVAIQLLHMGDSGAGSLMAALGAGAVIGSLAASILVSTWRLGAWFAIGVGVWGLPIALIGVFPEQAAALVLLAFVGVANALIDAAGFTLIGRLTPDAVMARVFGVLESLVAVTIGIGSILASALIEWFGIQPALIVIGLICPTLAVASWWRLRRLDRSVEALDHEIGLLKRVPMFDPLPLPAIEQLARSLEPVAVPEGGTVFAQGDIGDRYYVIEAGAADVVGDGRIVATLETGDGFGEIALLRRSHRTATVRARTALRLRALSAERFTTAVLGYTPSSRAADAGMDGALERYTPDAADAPDAPEGS</sequence>
<dbReference type="SMART" id="SM00100">
    <property type="entry name" value="cNMP"/>
    <property type="match status" value="1"/>
</dbReference>
<feature type="compositionally biased region" description="Low complexity" evidence="7">
    <location>
        <begin position="552"/>
        <end position="564"/>
    </location>
</feature>
<comment type="caution">
    <text evidence="10">The sequence shown here is derived from an EMBL/GenBank/DDBJ whole genome shotgun (WGS) entry which is preliminary data.</text>
</comment>
<dbReference type="SUPFAM" id="SSF103473">
    <property type="entry name" value="MFS general substrate transporter"/>
    <property type="match status" value="1"/>
</dbReference>
<feature type="transmembrane region" description="Helical" evidence="8">
    <location>
        <begin position="58"/>
        <end position="78"/>
    </location>
</feature>
<feature type="transmembrane region" description="Helical" evidence="8">
    <location>
        <begin position="325"/>
        <end position="347"/>
    </location>
</feature>
<name>A0ABT7N1W4_9MICO</name>
<dbReference type="SUPFAM" id="SSF51206">
    <property type="entry name" value="cAMP-binding domain-like"/>
    <property type="match status" value="1"/>
</dbReference>
<dbReference type="InterPro" id="IPR014710">
    <property type="entry name" value="RmlC-like_jellyroll"/>
</dbReference>
<dbReference type="Gene3D" id="1.20.1250.20">
    <property type="entry name" value="MFS general substrate transporter like domains"/>
    <property type="match status" value="2"/>
</dbReference>
<dbReference type="InterPro" id="IPR036259">
    <property type="entry name" value="MFS_trans_sf"/>
</dbReference>
<evidence type="ECO:0000259" key="9">
    <source>
        <dbReference type="PROSITE" id="PS50042"/>
    </source>
</evidence>
<evidence type="ECO:0000256" key="3">
    <source>
        <dbReference type="ARBA" id="ARBA00022475"/>
    </source>
</evidence>
<keyword evidence="6 8" id="KW-0472">Membrane</keyword>
<comment type="subcellular location">
    <subcellularLocation>
        <location evidence="1">Cell inner membrane</location>
        <topology evidence="1">Multi-pass membrane protein</topology>
    </subcellularLocation>
</comment>
<keyword evidence="5 8" id="KW-1133">Transmembrane helix</keyword>
<keyword evidence="4 8" id="KW-0812">Transmembrane</keyword>
<proteinExistence type="predicted"/>
<keyword evidence="2" id="KW-0813">Transport</keyword>
<evidence type="ECO:0000256" key="6">
    <source>
        <dbReference type="ARBA" id="ARBA00023136"/>
    </source>
</evidence>
<evidence type="ECO:0000256" key="5">
    <source>
        <dbReference type="ARBA" id="ARBA00022989"/>
    </source>
</evidence>
<dbReference type="EMBL" id="JASXSZ010000005">
    <property type="protein sequence ID" value="MDL9980704.1"/>
    <property type="molecule type" value="Genomic_DNA"/>
</dbReference>
<dbReference type="InterPro" id="IPR000595">
    <property type="entry name" value="cNMP-bd_dom"/>
</dbReference>
<feature type="region of interest" description="Disordered" evidence="7">
    <location>
        <begin position="543"/>
        <end position="564"/>
    </location>
</feature>
<dbReference type="PROSITE" id="PS00889">
    <property type="entry name" value="CNMP_BINDING_2"/>
    <property type="match status" value="1"/>
</dbReference>
<keyword evidence="3" id="KW-1003">Cell membrane</keyword>
<evidence type="ECO:0000313" key="11">
    <source>
        <dbReference type="Proteomes" id="UP001235064"/>
    </source>
</evidence>
<organism evidence="10 11">
    <name type="scientific">Microbacterium candidum</name>
    <dbReference type="NCBI Taxonomy" id="3041922"/>
    <lineage>
        <taxon>Bacteria</taxon>
        <taxon>Bacillati</taxon>
        <taxon>Actinomycetota</taxon>
        <taxon>Actinomycetes</taxon>
        <taxon>Micrococcales</taxon>
        <taxon>Microbacteriaceae</taxon>
        <taxon>Microbacterium</taxon>
    </lineage>
</organism>
<dbReference type="PANTHER" id="PTHR23513:SF9">
    <property type="entry name" value="ENTEROBACTIN EXPORTER ENTS"/>
    <property type="match status" value="1"/>
</dbReference>
<feature type="transmembrane region" description="Helical" evidence="8">
    <location>
        <begin position="270"/>
        <end position="293"/>
    </location>
</feature>
<evidence type="ECO:0000256" key="2">
    <source>
        <dbReference type="ARBA" id="ARBA00022448"/>
    </source>
</evidence>
<dbReference type="RefSeq" id="WP_286289667.1">
    <property type="nucleotide sequence ID" value="NZ_JASXSZ010000005.1"/>
</dbReference>
<dbReference type="InterPro" id="IPR018488">
    <property type="entry name" value="cNMP-bd_CS"/>
</dbReference>
<evidence type="ECO:0000256" key="1">
    <source>
        <dbReference type="ARBA" id="ARBA00004429"/>
    </source>
</evidence>
<evidence type="ECO:0000313" key="10">
    <source>
        <dbReference type="EMBL" id="MDL9980704.1"/>
    </source>
</evidence>
<dbReference type="Pfam" id="PF07690">
    <property type="entry name" value="MFS_1"/>
    <property type="match status" value="1"/>
</dbReference>
<evidence type="ECO:0000256" key="7">
    <source>
        <dbReference type="SAM" id="MobiDB-lite"/>
    </source>
</evidence>
<dbReference type="Proteomes" id="UP001235064">
    <property type="component" value="Unassembled WGS sequence"/>
</dbReference>
<dbReference type="InterPro" id="IPR011701">
    <property type="entry name" value="MFS"/>
</dbReference>
<dbReference type="CDD" id="cd00038">
    <property type="entry name" value="CAP_ED"/>
    <property type="match status" value="1"/>
</dbReference>
<dbReference type="Pfam" id="PF00027">
    <property type="entry name" value="cNMP_binding"/>
    <property type="match status" value="1"/>
</dbReference>
<feature type="transmembrane region" description="Helical" evidence="8">
    <location>
        <begin position="300"/>
        <end position="319"/>
    </location>
</feature>
<keyword evidence="11" id="KW-1185">Reference proteome</keyword>